<gene>
    <name evidence="3" type="ORF">HNR75_000709</name>
</gene>
<dbReference type="GO" id="GO:0006006">
    <property type="term" value="P:glucose metabolic process"/>
    <property type="evidence" value="ECO:0007669"/>
    <property type="project" value="UniProtKB-KW"/>
</dbReference>
<dbReference type="EC" id="3.1.1.31" evidence="3"/>
<dbReference type="InterPro" id="IPR019405">
    <property type="entry name" value="Lactonase_7-beta_prop"/>
</dbReference>
<dbReference type="PANTHER" id="PTHR30344">
    <property type="entry name" value="6-PHOSPHOGLUCONOLACTONASE-RELATED"/>
    <property type="match status" value="1"/>
</dbReference>
<dbReference type="SUPFAM" id="SSF50974">
    <property type="entry name" value="Nitrous oxide reductase, N-terminal domain"/>
    <property type="match status" value="1"/>
</dbReference>
<dbReference type="AlphaFoldDB" id="A0A841GB39"/>
<keyword evidence="3" id="KW-0378">Hydrolase</keyword>
<dbReference type="InterPro" id="IPR011045">
    <property type="entry name" value="N2O_reductase_N"/>
</dbReference>
<evidence type="ECO:0000313" key="3">
    <source>
        <dbReference type="EMBL" id="MBB6054837.1"/>
    </source>
</evidence>
<evidence type="ECO:0000256" key="1">
    <source>
        <dbReference type="ARBA" id="ARBA00005564"/>
    </source>
</evidence>
<evidence type="ECO:0000313" key="4">
    <source>
        <dbReference type="Proteomes" id="UP000585721"/>
    </source>
</evidence>
<reference evidence="3 4" key="1">
    <citation type="submission" date="2020-08" db="EMBL/GenBank/DDBJ databases">
        <title>Genomic Encyclopedia of Type Strains, Phase IV (KMG-IV): sequencing the most valuable type-strain genomes for metagenomic binning, comparative biology and taxonomic classification.</title>
        <authorList>
            <person name="Goeker M."/>
        </authorList>
    </citation>
    <scope>NUCLEOTIDE SEQUENCE [LARGE SCALE GENOMIC DNA]</scope>
    <source>
        <strain evidence="3 4">DSM 22975</strain>
    </source>
</reference>
<dbReference type="Gene3D" id="2.130.10.10">
    <property type="entry name" value="YVTN repeat-like/Quinoprotein amine dehydrogenase"/>
    <property type="match status" value="1"/>
</dbReference>
<dbReference type="PANTHER" id="PTHR30344:SF1">
    <property type="entry name" value="6-PHOSPHOGLUCONOLACTONASE"/>
    <property type="match status" value="1"/>
</dbReference>
<dbReference type="Pfam" id="PF10282">
    <property type="entry name" value="Lactonase"/>
    <property type="match status" value="1"/>
</dbReference>
<sequence>MSFKTFLVGYGDSQGNGRGLYSVEVNNDSIQAKLAYPCEMKPGAIIATENRLYMSYLGDNKEPGILLFSLDEELNLTFLNKQTIPFFLTSFGRIHHSNHLLGSSFYDGVDVIFEAADNIHIKSVDKHPYRPRSADIRQAETHPHHICALSDGLHAYSVDMGTDFVSFYSIRNNGLHLLKDAFIDCPLGSGPRIMRISPDNRLAYLLHEISNSVAVYALHDVGFDEIQRISTLDDNTVITNSAAGCAMTADGEYLLVTNRGENTLVLFRANPENGLLTLCDRIQTGLIPRDLYIRDHQIIVAAQASDCLQLFEIDTRQHRLKLLSEVTGVYAPVGFLN</sequence>
<name>A0A841GB39_9GAMM</name>
<dbReference type="InterPro" id="IPR015943">
    <property type="entry name" value="WD40/YVTN_repeat-like_dom_sf"/>
</dbReference>
<comment type="similarity">
    <text evidence="1">Belongs to the cycloisomerase 2 family.</text>
</comment>
<protein>
    <submittedName>
        <fullName evidence="3">6-phosphogluconolactonase</fullName>
        <ecNumber evidence="3">3.1.1.31</ecNumber>
    </submittedName>
</protein>
<comment type="caution">
    <text evidence="3">The sequence shown here is derived from an EMBL/GenBank/DDBJ whole genome shotgun (WGS) entry which is preliminary data.</text>
</comment>
<organism evidence="3 4">
    <name type="scientific">Tolumonas osonensis</name>
    <dbReference type="NCBI Taxonomy" id="675874"/>
    <lineage>
        <taxon>Bacteria</taxon>
        <taxon>Pseudomonadati</taxon>
        <taxon>Pseudomonadota</taxon>
        <taxon>Gammaproteobacteria</taxon>
        <taxon>Aeromonadales</taxon>
        <taxon>Aeromonadaceae</taxon>
        <taxon>Tolumonas</taxon>
    </lineage>
</organism>
<dbReference type="GO" id="GO:0017057">
    <property type="term" value="F:6-phosphogluconolactonase activity"/>
    <property type="evidence" value="ECO:0007669"/>
    <property type="project" value="UniProtKB-EC"/>
</dbReference>
<proteinExistence type="inferred from homology"/>
<keyword evidence="2" id="KW-0119">Carbohydrate metabolism</keyword>
<keyword evidence="4" id="KW-1185">Reference proteome</keyword>
<dbReference type="EMBL" id="JACHGR010000002">
    <property type="protein sequence ID" value="MBB6054837.1"/>
    <property type="molecule type" value="Genomic_DNA"/>
</dbReference>
<dbReference type="RefSeq" id="WP_188025640.1">
    <property type="nucleotide sequence ID" value="NZ_JACHGR010000002.1"/>
</dbReference>
<dbReference type="Proteomes" id="UP000585721">
    <property type="component" value="Unassembled WGS sequence"/>
</dbReference>
<keyword evidence="2" id="KW-0313">Glucose metabolism</keyword>
<evidence type="ECO:0000256" key="2">
    <source>
        <dbReference type="ARBA" id="ARBA00022526"/>
    </source>
</evidence>
<dbReference type="InterPro" id="IPR050282">
    <property type="entry name" value="Cycloisomerase_2"/>
</dbReference>
<accession>A0A841GB39</accession>